<dbReference type="PANTHER" id="PTHR43133:SF8">
    <property type="entry name" value="RNA POLYMERASE SIGMA FACTOR HI_1459-RELATED"/>
    <property type="match status" value="1"/>
</dbReference>
<dbReference type="AlphaFoldDB" id="A0A380G428"/>
<dbReference type="NCBIfam" id="TIGR02937">
    <property type="entry name" value="sigma70-ECF"/>
    <property type="match status" value="1"/>
</dbReference>
<proteinExistence type="inferred from homology"/>
<reference evidence="10 12" key="1">
    <citation type="submission" date="2018-06" db="EMBL/GenBank/DDBJ databases">
        <authorList>
            <consortium name="Pathogen Informatics"/>
            <person name="Doyle S."/>
        </authorList>
    </citation>
    <scope>NUCLEOTIDE SEQUENCE [LARGE SCALE GENOMIC DNA]</scope>
    <source>
        <strain evidence="10 12">NCTC13830</strain>
    </source>
</reference>
<keyword evidence="6" id="KW-0804">Transcription</keyword>
<dbReference type="EMBL" id="SRLS01000014">
    <property type="protein sequence ID" value="TGE16510.1"/>
    <property type="molecule type" value="Genomic_DNA"/>
</dbReference>
<dbReference type="InterPro" id="IPR016032">
    <property type="entry name" value="Sig_transdc_resp-reg_C-effctor"/>
</dbReference>
<evidence type="ECO:0000256" key="4">
    <source>
        <dbReference type="ARBA" id="ARBA00023082"/>
    </source>
</evidence>
<evidence type="ECO:0000256" key="7">
    <source>
        <dbReference type="ARBA" id="ARBA00024701"/>
    </source>
</evidence>
<dbReference type="InterPro" id="IPR039425">
    <property type="entry name" value="RNA_pol_sigma-70-like"/>
</dbReference>
<keyword evidence="13" id="KW-1185">Reference proteome</keyword>
<dbReference type="EMBL" id="UHDO01000001">
    <property type="protein sequence ID" value="SUM45100.1"/>
    <property type="molecule type" value="Genomic_DNA"/>
</dbReference>
<evidence type="ECO:0000313" key="11">
    <source>
        <dbReference type="EMBL" id="TGE16510.1"/>
    </source>
</evidence>
<evidence type="ECO:0000259" key="9">
    <source>
        <dbReference type="Pfam" id="PF04542"/>
    </source>
</evidence>
<evidence type="ECO:0000256" key="3">
    <source>
        <dbReference type="ARBA" id="ARBA00023015"/>
    </source>
</evidence>
<dbReference type="InterPro" id="IPR007627">
    <property type="entry name" value="RNA_pol_sigma70_r2"/>
</dbReference>
<comment type="similarity">
    <text evidence="1">Belongs to the sigma-70 factor family.</text>
</comment>
<dbReference type="Proteomes" id="UP000297598">
    <property type="component" value="Unassembled WGS sequence"/>
</dbReference>
<dbReference type="InterPro" id="IPR000792">
    <property type="entry name" value="Tscrpt_reg_LuxR_C"/>
</dbReference>
<keyword evidence="3" id="KW-0805">Transcription regulation</keyword>
<dbReference type="Pfam" id="PF00196">
    <property type="entry name" value="GerE"/>
    <property type="match status" value="1"/>
</dbReference>
<dbReference type="InterPro" id="IPR036388">
    <property type="entry name" value="WH-like_DNA-bd_sf"/>
</dbReference>
<comment type="function">
    <text evidence="7">Sigma factors are initiation factors that promote the attachment of RNA polymerase to specific initiation sites and are then released. Sigma-S contributes to the protection against external stress, thus playing a role in cellular fitness and survival.</text>
</comment>
<organism evidence="10 12">
    <name type="scientific">Staphylococcus petrasii</name>
    <dbReference type="NCBI Taxonomy" id="1276936"/>
    <lineage>
        <taxon>Bacteria</taxon>
        <taxon>Bacillati</taxon>
        <taxon>Bacillota</taxon>
        <taxon>Bacilli</taxon>
        <taxon>Bacillales</taxon>
        <taxon>Staphylococcaceae</taxon>
        <taxon>Staphylococcus</taxon>
    </lineage>
</organism>
<evidence type="ECO:0000313" key="12">
    <source>
        <dbReference type="Proteomes" id="UP000254047"/>
    </source>
</evidence>
<evidence type="ECO:0000313" key="10">
    <source>
        <dbReference type="EMBL" id="SUM45100.1"/>
    </source>
</evidence>
<sequence length="196" mass="23590">MTQNLKQLEQAFINFQQSRNRREQEQLFTFIVSQLHSSLSIKFKQMGVSASDIEDLIQELFIRTYLSLQTFDFTLNIPFEHYLNCMVRSLRNDFWRKRYAEANRNESLINEYVVRYKWNKSSNQTEAYCLTQAQSEQIRESLLYLSDLERSVAQLMLSDYSPTEIARKLNIKDKVVYNSIQRCKMKMRKYLNQHYC</sequence>
<dbReference type="Gene3D" id="1.10.1740.10">
    <property type="match status" value="1"/>
</dbReference>
<evidence type="ECO:0000313" key="13">
    <source>
        <dbReference type="Proteomes" id="UP000297598"/>
    </source>
</evidence>
<keyword evidence="4" id="KW-0731">Sigma factor</keyword>
<dbReference type="Pfam" id="PF04542">
    <property type="entry name" value="Sigma70_r2"/>
    <property type="match status" value="1"/>
</dbReference>
<dbReference type="GO" id="GO:0016987">
    <property type="term" value="F:sigma factor activity"/>
    <property type="evidence" value="ECO:0007669"/>
    <property type="project" value="UniProtKB-KW"/>
</dbReference>
<evidence type="ECO:0000259" key="8">
    <source>
        <dbReference type="Pfam" id="PF00196"/>
    </source>
</evidence>
<dbReference type="GO" id="GO:0006352">
    <property type="term" value="P:DNA-templated transcription initiation"/>
    <property type="evidence" value="ECO:0007669"/>
    <property type="project" value="InterPro"/>
</dbReference>
<gene>
    <name evidence="11" type="ORF">BJR09_09175</name>
    <name evidence="10" type="ORF">NCTC13830_02495</name>
</gene>
<evidence type="ECO:0000256" key="5">
    <source>
        <dbReference type="ARBA" id="ARBA00023125"/>
    </source>
</evidence>
<dbReference type="OrthoDB" id="2409277at2"/>
<dbReference type="RefSeq" id="WP_103297559.1">
    <property type="nucleotide sequence ID" value="NZ_PPQT01000026.1"/>
</dbReference>
<reference evidence="11 13" key="2">
    <citation type="submission" date="2019-04" db="EMBL/GenBank/DDBJ databases">
        <title>Genomic characterization of Staphylococcus petrasii strains.</title>
        <authorList>
            <person name="Vrbovska V."/>
            <person name="Kovarovic V."/>
            <person name="Maslanova I."/>
            <person name="Indrakova A."/>
            <person name="Petras P."/>
            <person name="Sedo O."/>
            <person name="Svec P."/>
            <person name="Fisarova L."/>
            <person name="Sedlacek I."/>
            <person name="Doskar J."/>
            <person name="Pantucek R."/>
        </authorList>
    </citation>
    <scope>NUCLEOTIDE SEQUENCE [LARGE SCALE GENOMIC DNA]</scope>
    <source>
        <strain evidence="11 13">P5404</strain>
    </source>
</reference>
<dbReference type="InterPro" id="IPR013325">
    <property type="entry name" value="RNA_pol_sigma_r2"/>
</dbReference>
<feature type="domain" description="HTH luxR-type" evidence="8">
    <location>
        <begin position="145"/>
        <end position="188"/>
    </location>
</feature>
<name>A0A380G428_9STAP</name>
<feature type="domain" description="RNA polymerase sigma-70 region 2" evidence="9">
    <location>
        <begin position="46"/>
        <end position="98"/>
    </location>
</feature>
<evidence type="ECO:0000256" key="6">
    <source>
        <dbReference type="ARBA" id="ARBA00023163"/>
    </source>
</evidence>
<dbReference type="Gene3D" id="1.10.10.10">
    <property type="entry name" value="Winged helix-like DNA-binding domain superfamily/Winged helix DNA-binding domain"/>
    <property type="match status" value="1"/>
</dbReference>
<dbReference type="PANTHER" id="PTHR43133">
    <property type="entry name" value="RNA POLYMERASE ECF-TYPE SIGMA FACTO"/>
    <property type="match status" value="1"/>
</dbReference>
<dbReference type="Proteomes" id="UP000254047">
    <property type="component" value="Unassembled WGS sequence"/>
</dbReference>
<dbReference type="SUPFAM" id="SSF46894">
    <property type="entry name" value="C-terminal effector domain of the bipartite response regulators"/>
    <property type="match status" value="1"/>
</dbReference>
<protein>
    <recommendedName>
        <fullName evidence="2">RNA polymerase sigma factor SigS</fullName>
    </recommendedName>
</protein>
<accession>A0A380G428</accession>
<dbReference type="GO" id="GO:0003677">
    <property type="term" value="F:DNA binding"/>
    <property type="evidence" value="ECO:0007669"/>
    <property type="project" value="UniProtKB-KW"/>
</dbReference>
<evidence type="ECO:0000256" key="2">
    <source>
        <dbReference type="ARBA" id="ARBA00021245"/>
    </source>
</evidence>
<dbReference type="SUPFAM" id="SSF88946">
    <property type="entry name" value="Sigma2 domain of RNA polymerase sigma factors"/>
    <property type="match status" value="1"/>
</dbReference>
<keyword evidence="5" id="KW-0238">DNA-binding</keyword>
<evidence type="ECO:0000256" key="1">
    <source>
        <dbReference type="ARBA" id="ARBA00007788"/>
    </source>
</evidence>
<dbReference type="InterPro" id="IPR014284">
    <property type="entry name" value="RNA_pol_sigma-70_dom"/>
</dbReference>